<sequence length="468" mass="49212">MKPTLYTAAPLAMMLILSGCMVGPDMQAPETPLPTKFSEGGKVTDGDVTAAAWWNAFSDPRLNHLITEGMSKNLTVLQALEAIEQARQGVDIAGAGSLPSITGSASENLSKSNGVNATAQRSTTNGGLSAAWILDLFGQYRRAKESANATLDASYAGADVARLTVISNVATYYVNARYYQQLLAIARENLKSRRDTLALTQAQLDAGAASRLNVVQADGLVNSTLSTIPGLETNFRQQVNHLSTLLGVPAPTLLADMQRSGPQPVARDRIKAGIPADLLRNRPDVRKAERQLAAAVANIGVAKAKLYPSIQLSGSVSVLHLASSPLTGNGASWSFGPSLQLPIFDGGALQANVKSSEAAARAAYLAWKASVLQAVEDTENALVAYNRDRATVSALRASVKNYQEALNLSMTNYKNGASSLLDVLDAQRSVDTAQQSLAAAIRQSALDYIALNVAVGGGYAVGQDKAGE</sequence>
<dbReference type="PANTHER" id="PTHR30203">
    <property type="entry name" value="OUTER MEMBRANE CATION EFFLUX PROTEIN"/>
    <property type="match status" value="1"/>
</dbReference>
<dbReference type="Proteomes" id="UP001549047">
    <property type="component" value="Unassembled WGS sequence"/>
</dbReference>
<dbReference type="PROSITE" id="PS51257">
    <property type="entry name" value="PROKAR_LIPOPROTEIN"/>
    <property type="match status" value="1"/>
</dbReference>
<dbReference type="Gene3D" id="1.20.1600.10">
    <property type="entry name" value="Outer membrane efflux proteins (OEP)"/>
    <property type="match status" value="1"/>
</dbReference>
<keyword evidence="4" id="KW-1185">Reference proteome</keyword>
<evidence type="ECO:0000256" key="1">
    <source>
        <dbReference type="ARBA" id="ARBA00007613"/>
    </source>
</evidence>
<keyword evidence="2" id="KW-0732">Signal</keyword>
<comment type="subcellular location">
    <subcellularLocation>
        <location evidence="2">Cell membrane</location>
        <topology evidence="2">Lipid-anchor</topology>
    </subcellularLocation>
</comment>
<proteinExistence type="inferred from homology"/>
<dbReference type="InterPro" id="IPR010131">
    <property type="entry name" value="MdtP/NodT-like"/>
</dbReference>
<comment type="caution">
    <text evidence="3">The sequence shown here is derived from an EMBL/GenBank/DDBJ whole genome shotgun (WGS) entry which is preliminary data.</text>
</comment>
<accession>A0ABV2J2M9</accession>
<dbReference type="EMBL" id="JBEPMB010000005">
    <property type="protein sequence ID" value="MET3614883.1"/>
    <property type="molecule type" value="Genomic_DNA"/>
</dbReference>
<keyword evidence="2" id="KW-1134">Transmembrane beta strand</keyword>
<organism evidence="3 4">
    <name type="scientific">Rhizobium aquaticum</name>
    <dbReference type="NCBI Taxonomy" id="1549636"/>
    <lineage>
        <taxon>Bacteria</taxon>
        <taxon>Pseudomonadati</taxon>
        <taxon>Pseudomonadota</taxon>
        <taxon>Alphaproteobacteria</taxon>
        <taxon>Hyphomicrobiales</taxon>
        <taxon>Rhizobiaceae</taxon>
        <taxon>Rhizobium/Agrobacterium group</taxon>
        <taxon>Rhizobium</taxon>
    </lineage>
</organism>
<evidence type="ECO:0000256" key="2">
    <source>
        <dbReference type="RuleBase" id="RU362097"/>
    </source>
</evidence>
<gene>
    <name evidence="3" type="ORF">ABID16_003226</name>
</gene>
<dbReference type="InterPro" id="IPR003423">
    <property type="entry name" value="OMP_efflux"/>
</dbReference>
<evidence type="ECO:0000313" key="4">
    <source>
        <dbReference type="Proteomes" id="UP001549047"/>
    </source>
</evidence>
<dbReference type="RefSeq" id="WP_354557373.1">
    <property type="nucleotide sequence ID" value="NZ_JBEPMB010000005.1"/>
</dbReference>
<dbReference type="NCBIfam" id="TIGR01845">
    <property type="entry name" value="outer_NodT"/>
    <property type="match status" value="1"/>
</dbReference>
<dbReference type="PANTHER" id="PTHR30203:SF25">
    <property type="entry name" value="OUTER MEMBRANE PROTEIN-RELATED"/>
    <property type="match status" value="1"/>
</dbReference>
<keyword evidence="2" id="KW-0472">Membrane</keyword>
<dbReference type="Pfam" id="PF02321">
    <property type="entry name" value="OEP"/>
    <property type="match status" value="2"/>
</dbReference>
<evidence type="ECO:0000313" key="3">
    <source>
        <dbReference type="EMBL" id="MET3614883.1"/>
    </source>
</evidence>
<name>A0ABV2J2M9_9HYPH</name>
<keyword evidence="2" id="KW-0812">Transmembrane</keyword>
<comment type="similarity">
    <text evidence="1 2">Belongs to the outer membrane factor (OMF) (TC 1.B.17) family.</text>
</comment>
<keyword evidence="2" id="KW-0449">Lipoprotein</keyword>
<dbReference type="Gene3D" id="2.20.200.10">
    <property type="entry name" value="Outer membrane efflux proteins (OEP)"/>
    <property type="match status" value="1"/>
</dbReference>
<dbReference type="SUPFAM" id="SSF56954">
    <property type="entry name" value="Outer membrane efflux proteins (OEP)"/>
    <property type="match status" value="1"/>
</dbReference>
<reference evidence="3 4" key="1">
    <citation type="submission" date="2024-06" db="EMBL/GenBank/DDBJ databases">
        <title>Genomic Encyclopedia of Type Strains, Phase IV (KMG-IV): sequencing the most valuable type-strain genomes for metagenomic binning, comparative biology and taxonomic classification.</title>
        <authorList>
            <person name="Goeker M."/>
        </authorList>
    </citation>
    <scope>NUCLEOTIDE SEQUENCE [LARGE SCALE GENOMIC DNA]</scope>
    <source>
        <strain evidence="3 4">DSM 29780</strain>
    </source>
</reference>
<keyword evidence="2" id="KW-0564">Palmitate</keyword>
<protein>
    <submittedName>
        <fullName evidence="3">Multidrug efflux system outer membrane protein</fullName>
    </submittedName>
</protein>
<feature type="signal peptide" evidence="2">
    <location>
        <begin position="1"/>
        <end position="22"/>
    </location>
</feature>
<feature type="chain" id="PRO_5045010092" evidence="2">
    <location>
        <begin position="23"/>
        <end position="468"/>
    </location>
</feature>